<evidence type="ECO:0000313" key="2">
    <source>
        <dbReference type="Proteomes" id="UP001151760"/>
    </source>
</evidence>
<evidence type="ECO:0000313" key="1">
    <source>
        <dbReference type="EMBL" id="GJS67496.1"/>
    </source>
</evidence>
<sequence length="245" mass="27937">MPVQNKTGQLDTNSGKCVCSRSRMELHHFVRLKSGNIVDKNHLADDYKIKWFMIEQEKGEDQTVIRNKSTTCSFSITIFSNQSDDVKMRISLWSTEGEGFLLLSRRVRDPDHQKCIHFSGKLCMIKASSSAVFVRSSNAIVNVIKLRHQQKQHLKEVKRNLYIPLKFLGDNASKLMLKIQNCTCMSSAEAEYVTLSASSCSSNVDVDTTSRLWLQLQTNIRCCDLVSHSNFMQPLLQHSRNKAHP</sequence>
<proteinExistence type="predicted"/>
<dbReference type="Proteomes" id="UP001151760">
    <property type="component" value="Unassembled WGS sequence"/>
</dbReference>
<gene>
    <name evidence="1" type="ORF">Tco_0682060</name>
</gene>
<comment type="caution">
    <text evidence="1">The sequence shown here is derived from an EMBL/GenBank/DDBJ whole genome shotgun (WGS) entry which is preliminary data.</text>
</comment>
<keyword evidence="2" id="KW-1185">Reference proteome</keyword>
<accession>A0ABQ4XQR7</accession>
<name>A0ABQ4XQR7_9ASTR</name>
<organism evidence="1 2">
    <name type="scientific">Tanacetum coccineum</name>
    <dbReference type="NCBI Taxonomy" id="301880"/>
    <lineage>
        <taxon>Eukaryota</taxon>
        <taxon>Viridiplantae</taxon>
        <taxon>Streptophyta</taxon>
        <taxon>Embryophyta</taxon>
        <taxon>Tracheophyta</taxon>
        <taxon>Spermatophyta</taxon>
        <taxon>Magnoliopsida</taxon>
        <taxon>eudicotyledons</taxon>
        <taxon>Gunneridae</taxon>
        <taxon>Pentapetalae</taxon>
        <taxon>asterids</taxon>
        <taxon>campanulids</taxon>
        <taxon>Asterales</taxon>
        <taxon>Asteraceae</taxon>
        <taxon>Asteroideae</taxon>
        <taxon>Anthemideae</taxon>
        <taxon>Anthemidinae</taxon>
        <taxon>Tanacetum</taxon>
    </lineage>
</organism>
<protein>
    <submittedName>
        <fullName evidence="1">Uncharacterized protein</fullName>
    </submittedName>
</protein>
<reference evidence="1" key="2">
    <citation type="submission" date="2022-01" db="EMBL/GenBank/DDBJ databases">
        <authorList>
            <person name="Yamashiro T."/>
            <person name="Shiraishi A."/>
            <person name="Satake H."/>
            <person name="Nakayama K."/>
        </authorList>
    </citation>
    <scope>NUCLEOTIDE SEQUENCE</scope>
</reference>
<dbReference type="EMBL" id="BQNB010009722">
    <property type="protein sequence ID" value="GJS67496.1"/>
    <property type="molecule type" value="Genomic_DNA"/>
</dbReference>
<reference evidence="1" key="1">
    <citation type="journal article" date="2022" name="Int. J. Mol. Sci.">
        <title>Draft Genome of Tanacetum Coccineum: Genomic Comparison of Closely Related Tanacetum-Family Plants.</title>
        <authorList>
            <person name="Yamashiro T."/>
            <person name="Shiraishi A."/>
            <person name="Nakayama K."/>
            <person name="Satake H."/>
        </authorList>
    </citation>
    <scope>NUCLEOTIDE SEQUENCE</scope>
</reference>